<reference evidence="2" key="2">
    <citation type="submission" date="2004-02" db="EMBL/GenBank/DDBJ databases">
        <authorList>
            <consortium name="Genoscope"/>
            <consortium name="Whitehead Institute Centre for Genome Research"/>
        </authorList>
    </citation>
    <scope>NUCLEOTIDE SEQUENCE</scope>
</reference>
<organism evidence="2">
    <name type="scientific">Tetraodon nigroviridis</name>
    <name type="common">Spotted green pufferfish</name>
    <name type="synonym">Chelonodon nigroviridis</name>
    <dbReference type="NCBI Taxonomy" id="99883"/>
    <lineage>
        <taxon>Eukaryota</taxon>
        <taxon>Metazoa</taxon>
        <taxon>Chordata</taxon>
        <taxon>Craniata</taxon>
        <taxon>Vertebrata</taxon>
        <taxon>Euteleostomi</taxon>
        <taxon>Actinopterygii</taxon>
        <taxon>Neopterygii</taxon>
        <taxon>Teleostei</taxon>
        <taxon>Neoteleostei</taxon>
        <taxon>Acanthomorphata</taxon>
        <taxon>Eupercaria</taxon>
        <taxon>Tetraodontiformes</taxon>
        <taxon>Tetradontoidea</taxon>
        <taxon>Tetraodontidae</taxon>
        <taxon>Tetraodon</taxon>
    </lineage>
</organism>
<sequence>SQMIKMPLDKEGVLPQKLSPAPHPPKNGFHPASNSSGPANPRLAKRRYSVGPAFKGLPKRRRRTNSESQSEPQLPSHFLLGGNIFDPLNLNSLLDEDVNKATNQETPQSSPLPSRGGDPIEILVPRDITDPLNLKGGGKEGKGEEGVLLSPLKSRKRHRHRHHGGGGGSDREAVPARLFPSASGPTVVTTGGSVSTSPLSCELNTAITCREDIAPPPILPRRHTHPPSASTAKLGNQRDGRHRRRHRTASTRSEAAAATVQPTKFQTPLVGGAKGSR</sequence>
<dbReference type="EMBL" id="CAAE01024622">
    <property type="protein sequence ID" value="CAG14756.1"/>
    <property type="molecule type" value="Genomic_DNA"/>
</dbReference>
<proteinExistence type="predicted"/>
<feature type="compositionally biased region" description="Polar residues" evidence="1">
    <location>
        <begin position="100"/>
        <end position="112"/>
    </location>
</feature>
<protein>
    <submittedName>
        <fullName evidence="2">(spotted green pufferfish) hypothetical protein</fullName>
    </submittedName>
</protein>
<accession>Q4RA27</accession>
<comment type="caution">
    <text evidence="2">The sequence shown here is derived from an EMBL/GenBank/DDBJ whole genome shotgun (WGS) entry which is preliminary data.</text>
</comment>
<feature type="compositionally biased region" description="Basic residues" evidence="1">
    <location>
        <begin position="153"/>
        <end position="164"/>
    </location>
</feature>
<feature type="non-terminal residue" evidence="2">
    <location>
        <position position="1"/>
    </location>
</feature>
<dbReference type="OrthoDB" id="10017101at2759"/>
<feature type="region of interest" description="Disordered" evidence="1">
    <location>
        <begin position="96"/>
        <end position="199"/>
    </location>
</feature>
<evidence type="ECO:0000256" key="1">
    <source>
        <dbReference type="SAM" id="MobiDB-lite"/>
    </source>
</evidence>
<feature type="region of interest" description="Disordered" evidence="1">
    <location>
        <begin position="214"/>
        <end position="277"/>
    </location>
</feature>
<evidence type="ECO:0000313" key="2">
    <source>
        <dbReference type="EMBL" id="CAG14756.1"/>
    </source>
</evidence>
<feature type="compositionally biased region" description="Low complexity" evidence="1">
    <location>
        <begin position="183"/>
        <end position="198"/>
    </location>
</feature>
<feature type="compositionally biased region" description="Basic residues" evidence="1">
    <location>
        <begin position="240"/>
        <end position="249"/>
    </location>
</feature>
<reference evidence="2" key="1">
    <citation type="journal article" date="2004" name="Nature">
        <title>Genome duplication in the teleost fish Tetraodon nigroviridis reveals the early vertebrate proto-karyotype.</title>
        <authorList>
            <person name="Jaillon O."/>
            <person name="Aury J.-M."/>
            <person name="Brunet F."/>
            <person name="Petit J.-L."/>
            <person name="Stange-Thomann N."/>
            <person name="Mauceli E."/>
            <person name="Bouneau L."/>
            <person name="Fischer C."/>
            <person name="Ozouf-Costaz C."/>
            <person name="Bernot A."/>
            <person name="Nicaud S."/>
            <person name="Jaffe D."/>
            <person name="Fisher S."/>
            <person name="Lutfalla G."/>
            <person name="Dossat C."/>
            <person name="Segurens B."/>
            <person name="Dasilva C."/>
            <person name="Salanoubat M."/>
            <person name="Levy M."/>
            <person name="Boudet N."/>
            <person name="Castellano S."/>
            <person name="Anthouard V."/>
            <person name="Jubin C."/>
            <person name="Castelli V."/>
            <person name="Katinka M."/>
            <person name="Vacherie B."/>
            <person name="Biemont C."/>
            <person name="Skalli Z."/>
            <person name="Cattolico L."/>
            <person name="Poulain J."/>
            <person name="De Berardinis V."/>
            <person name="Cruaud C."/>
            <person name="Duprat S."/>
            <person name="Brottier P."/>
            <person name="Coutanceau J.-P."/>
            <person name="Gouzy J."/>
            <person name="Parra G."/>
            <person name="Lardier G."/>
            <person name="Chapple C."/>
            <person name="McKernan K.J."/>
            <person name="McEwan P."/>
            <person name="Bosak S."/>
            <person name="Kellis M."/>
            <person name="Volff J.-N."/>
            <person name="Guigo R."/>
            <person name="Zody M.C."/>
            <person name="Mesirov J."/>
            <person name="Lindblad-Toh K."/>
            <person name="Birren B."/>
            <person name="Nusbaum C."/>
            <person name="Kahn D."/>
            <person name="Robinson-Rechavi M."/>
            <person name="Laudet V."/>
            <person name="Schachter V."/>
            <person name="Quetier F."/>
            <person name="Saurin W."/>
            <person name="Scarpelli C."/>
            <person name="Wincker P."/>
            <person name="Lander E.S."/>
            <person name="Weissenbach J."/>
            <person name="Roest Crollius H."/>
        </authorList>
    </citation>
    <scope>NUCLEOTIDE SEQUENCE [LARGE SCALE GENOMIC DNA]</scope>
</reference>
<name>Q4RA27_TETNG</name>
<feature type="region of interest" description="Disordered" evidence="1">
    <location>
        <begin position="1"/>
        <end position="82"/>
    </location>
</feature>
<dbReference type="AlphaFoldDB" id="Q4RA27"/>
<feature type="compositionally biased region" description="Low complexity" evidence="1">
    <location>
        <begin position="250"/>
        <end position="259"/>
    </location>
</feature>
<dbReference type="KEGG" id="tng:GSTEN00037906G001"/>
<gene>
    <name evidence="2" type="ORF">GSTENG00037906001</name>
</gene>